<evidence type="ECO:0000313" key="1">
    <source>
        <dbReference type="EMBL" id="TDA38369.1"/>
    </source>
</evidence>
<dbReference type="EMBL" id="QNVH01000040">
    <property type="protein sequence ID" value="TDA38369.1"/>
    <property type="molecule type" value="Genomic_DNA"/>
</dbReference>
<comment type="caution">
    <text evidence="1">The sequence shown here is derived from an EMBL/GenBank/DDBJ whole genome shotgun (WGS) entry which is preliminary data.</text>
</comment>
<name>A0A523BBP2_9CREN</name>
<dbReference type="Proteomes" id="UP000315399">
    <property type="component" value="Unassembled WGS sequence"/>
</dbReference>
<dbReference type="AlphaFoldDB" id="A0A523BBP2"/>
<proteinExistence type="predicted"/>
<organism evidence="1 2">
    <name type="scientific">Thermoproteota archaeon</name>
    <dbReference type="NCBI Taxonomy" id="2056631"/>
    <lineage>
        <taxon>Archaea</taxon>
        <taxon>Thermoproteota</taxon>
    </lineage>
</organism>
<sequence length="167" mass="18109">MWKEIEQFFSGAPAKLKVAKLMVELGFGINDKGKVVCGNVEIADTSIAKAVNVDRRVVREAVKDILGNVRMKRIFTGLRPAGSFLKDVAPELGYSVVEIRARPDAIGVIAKATTYIAEAGVSIRQILAEDPDLNPDPKLLIITERQIPGEVVSKLLTIPTVTKVSLS</sequence>
<dbReference type="InterPro" id="IPR014424">
    <property type="entry name" value="UCP004897_ACT"/>
</dbReference>
<reference evidence="1 2" key="1">
    <citation type="journal article" date="2019" name="Nat. Microbiol.">
        <title>Expanding anaerobic alkane metabolism in the domain of Archaea.</title>
        <authorList>
            <person name="Wang Y."/>
            <person name="Wegener G."/>
            <person name="Hou J."/>
            <person name="Wang F."/>
            <person name="Xiao X."/>
        </authorList>
    </citation>
    <scope>NUCLEOTIDE SEQUENCE [LARGE SCALE GENOMIC DNA]</scope>
    <source>
        <strain evidence="1">WYZ-LMO10</strain>
    </source>
</reference>
<protein>
    <submittedName>
        <fullName evidence="1">Amino acid-binding protein</fullName>
    </submittedName>
</protein>
<dbReference type="InterPro" id="IPR045865">
    <property type="entry name" value="ACT-like_dom_sf"/>
</dbReference>
<dbReference type="SUPFAM" id="SSF55021">
    <property type="entry name" value="ACT-like"/>
    <property type="match status" value="1"/>
</dbReference>
<gene>
    <name evidence="1" type="ORF">DSO08_04340</name>
</gene>
<evidence type="ECO:0000313" key="2">
    <source>
        <dbReference type="Proteomes" id="UP000315399"/>
    </source>
</evidence>
<dbReference type="PIRSF" id="PIRSF004897">
    <property type="entry name" value="UCP004897_ACT"/>
    <property type="match status" value="1"/>
</dbReference>
<accession>A0A523BBP2</accession>